<gene>
    <name evidence="2" type="ORF">CB0940_03458</name>
    <name evidence="3" type="ORF">RHO25_005253</name>
</gene>
<name>A0A2G5I573_CERBT</name>
<protein>
    <recommendedName>
        <fullName evidence="6">MARVEL domain-containing protein</fullName>
    </recommendedName>
</protein>
<evidence type="ECO:0000313" key="3">
    <source>
        <dbReference type="EMBL" id="WPB00633.1"/>
    </source>
</evidence>
<feature type="transmembrane region" description="Helical" evidence="1">
    <location>
        <begin position="12"/>
        <end position="37"/>
    </location>
</feature>
<dbReference type="AlphaFoldDB" id="A0A2G5I573"/>
<evidence type="ECO:0000313" key="2">
    <source>
        <dbReference type="EMBL" id="PIA99623.1"/>
    </source>
</evidence>
<dbReference type="PROSITE" id="PS51257">
    <property type="entry name" value="PROKAR_LIPOPROTEIN"/>
    <property type="match status" value="1"/>
</dbReference>
<reference evidence="2 4" key="1">
    <citation type="submission" date="2015-10" db="EMBL/GenBank/DDBJ databases">
        <title>The cercosporin biosynthetic gene cluster was horizontally transferred to several fungal lineages and shown to be expanded in Cercospora beticola based on microsynteny with recipient genomes.</title>
        <authorList>
            <person name="De Jonge R."/>
            <person name="Ebert M.K."/>
            <person name="Suttle J.C."/>
            <person name="Jurick Ii W.M."/>
            <person name="Secor G.A."/>
            <person name="Thomma B.P."/>
            <person name="Van De Peer Y."/>
            <person name="Bolton M.D."/>
        </authorList>
    </citation>
    <scope>NUCLEOTIDE SEQUENCE [LARGE SCALE GENOMIC DNA]</scope>
    <source>
        <strain evidence="2 4">09-40</strain>
    </source>
</reference>
<dbReference type="Proteomes" id="UP001302367">
    <property type="component" value="Chromosome 3"/>
</dbReference>
<evidence type="ECO:0000313" key="5">
    <source>
        <dbReference type="Proteomes" id="UP001302367"/>
    </source>
</evidence>
<evidence type="ECO:0000256" key="1">
    <source>
        <dbReference type="SAM" id="Phobius"/>
    </source>
</evidence>
<dbReference type="EMBL" id="CP134186">
    <property type="protein sequence ID" value="WPB00633.1"/>
    <property type="molecule type" value="Genomic_DNA"/>
</dbReference>
<proteinExistence type="predicted"/>
<dbReference type="OrthoDB" id="5282602at2759"/>
<evidence type="ECO:0008006" key="6">
    <source>
        <dbReference type="Google" id="ProtNLM"/>
    </source>
</evidence>
<dbReference type="Proteomes" id="UP000230605">
    <property type="component" value="Chromosome 3"/>
</dbReference>
<feature type="transmembrane region" description="Helical" evidence="1">
    <location>
        <begin position="144"/>
        <end position="165"/>
    </location>
</feature>
<dbReference type="EMBL" id="LKMD01000101">
    <property type="protein sequence ID" value="PIA99623.1"/>
    <property type="molecule type" value="Genomic_DNA"/>
</dbReference>
<reference evidence="3 5" key="2">
    <citation type="submission" date="2023-09" db="EMBL/GenBank/DDBJ databases">
        <title>Complete-Gapless Cercospora beticola genome.</title>
        <authorList>
            <person name="Wyatt N.A."/>
            <person name="Spanner R.E."/>
            <person name="Bolton M.D."/>
        </authorList>
    </citation>
    <scope>NUCLEOTIDE SEQUENCE [LARGE SCALE GENOMIC DNA]</scope>
    <source>
        <strain evidence="3">Cb09-40</strain>
    </source>
</reference>
<feature type="transmembrane region" description="Helical" evidence="1">
    <location>
        <begin position="57"/>
        <end position="78"/>
    </location>
</feature>
<keyword evidence="1" id="KW-1133">Transmembrane helix</keyword>
<keyword evidence="5" id="KW-1185">Reference proteome</keyword>
<evidence type="ECO:0000313" key="4">
    <source>
        <dbReference type="Proteomes" id="UP000230605"/>
    </source>
</evidence>
<sequence>MADTRWRGWSSGIRWVLVAIFLMSLVTWAIGCAFTARFANAPIGDSPYYSRISTAELYFYAAGFPMATMLAAVIDFVLHMRGWLSPVVSIIWSLIAFGVWIWVLLMWGVTEWSPDTGGILDLYMYDYAVNGIDVYGDGLFYSRVSTGSVAALLTLVQLSFAARAVDLERKERKARVGKLEGA</sequence>
<keyword evidence="1" id="KW-0812">Transmembrane</keyword>
<feature type="transmembrane region" description="Helical" evidence="1">
    <location>
        <begin position="90"/>
        <end position="109"/>
    </location>
</feature>
<organism evidence="2 4">
    <name type="scientific">Cercospora beticola</name>
    <name type="common">Sugarbeet leaf spot fungus</name>
    <dbReference type="NCBI Taxonomy" id="122368"/>
    <lineage>
        <taxon>Eukaryota</taxon>
        <taxon>Fungi</taxon>
        <taxon>Dikarya</taxon>
        <taxon>Ascomycota</taxon>
        <taxon>Pezizomycotina</taxon>
        <taxon>Dothideomycetes</taxon>
        <taxon>Dothideomycetidae</taxon>
        <taxon>Mycosphaerellales</taxon>
        <taxon>Mycosphaerellaceae</taxon>
        <taxon>Cercospora</taxon>
    </lineage>
</organism>
<accession>A0A2G5I573</accession>
<keyword evidence="1" id="KW-0472">Membrane</keyword>